<feature type="transmembrane region" description="Helical" evidence="16">
    <location>
        <begin position="252"/>
        <end position="271"/>
    </location>
</feature>
<keyword evidence="3 16" id="KW-0894">Sodium channel</keyword>
<feature type="transmembrane region" description="Helical" evidence="16">
    <location>
        <begin position="661"/>
        <end position="682"/>
    </location>
</feature>
<evidence type="ECO:0000256" key="3">
    <source>
        <dbReference type="ARBA" id="ARBA00022461"/>
    </source>
</evidence>
<feature type="compositionally biased region" description="Basic and acidic residues" evidence="17">
    <location>
        <begin position="907"/>
        <end position="923"/>
    </location>
</feature>
<keyword evidence="4" id="KW-1003">Cell membrane</keyword>
<dbReference type="Pfam" id="PF00520">
    <property type="entry name" value="Ion_trans"/>
    <property type="match status" value="4"/>
</dbReference>
<feature type="transmembrane region" description="Helical" evidence="16">
    <location>
        <begin position="751"/>
        <end position="771"/>
    </location>
</feature>
<feature type="domain" description="SCN5A-like C-terminal IQ motif" evidence="20">
    <location>
        <begin position="1705"/>
        <end position="1729"/>
    </location>
</feature>
<evidence type="ECO:0000256" key="8">
    <source>
        <dbReference type="ARBA" id="ARBA00022989"/>
    </source>
</evidence>
<keyword evidence="15 16" id="KW-0407">Ion channel</keyword>
<feature type="transmembrane region" description="Helical" evidence="16">
    <location>
        <begin position="1094"/>
        <end position="1119"/>
    </location>
</feature>
<keyword evidence="2 16" id="KW-0813">Transport</keyword>
<dbReference type="FunFam" id="1.10.287.70:FF:000046">
    <property type="entry name" value="Sodium channel protein"/>
    <property type="match status" value="1"/>
</dbReference>
<dbReference type="FunFam" id="1.10.287.70:FF:000001">
    <property type="entry name" value="Sodium channel protein"/>
    <property type="match status" value="1"/>
</dbReference>
<evidence type="ECO:0000313" key="21">
    <source>
        <dbReference type="EMBL" id="AAA16202.1"/>
    </source>
</evidence>
<evidence type="ECO:0000256" key="1">
    <source>
        <dbReference type="ARBA" id="ARBA00004651"/>
    </source>
</evidence>
<dbReference type="PANTHER" id="PTHR10037">
    <property type="entry name" value="VOLTAGE-GATED CATION CHANNEL CALCIUM AND SODIUM"/>
    <property type="match status" value="1"/>
</dbReference>
<evidence type="ECO:0000256" key="17">
    <source>
        <dbReference type="SAM" id="MobiDB-lite"/>
    </source>
</evidence>
<evidence type="ECO:0000256" key="11">
    <source>
        <dbReference type="ARBA" id="ARBA00023136"/>
    </source>
</evidence>
<feature type="domain" description="Ion transport" evidence="18">
    <location>
        <begin position="1345"/>
        <end position="1598"/>
    </location>
</feature>
<feature type="compositionally biased region" description="Polar residues" evidence="17">
    <location>
        <begin position="1758"/>
        <end position="1771"/>
    </location>
</feature>
<keyword evidence="8 16" id="KW-1133">Transmembrane helix</keyword>
<feature type="transmembrane region" description="Helical" evidence="16">
    <location>
        <begin position="1375"/>
        <end position="1395"/>
    </location>
</feature>
<feature type="transmembrane region" description="Helical" evidence="16">
    <location>
        <begin position="1407"/>
        <end position="1425"/>
    </location>
</feature>
<evidence type="ECO:0000259" key="20">
    <source>
        <dbReference type="Pfam" id="PF24609"/>
    </source>
</evidence>
<comment type="function">
    <text evidence="16">Mediates the voltage-dependent sodium ion permeability of excitable membranes. Assuming opened or closed conformations in response to the voltage difference across the membrane, the protein forms a sodium-selective channel through which Na(+) ions may pass in accordance with their electrochemical gradient.</text>
</comment>
<evidence type="ECO:0000256" key="10">
    <source>
        <dbReference type="ARBA" id="ARBA00023065"/>
    </source>
</evidence>
<dbReference type="GO" id="GO:0019228">
    <property type="term" value="P:neuronal action potential"/>
    <property type="evidence" value="ECO:0007669"/>
    <property type="project" value="TreeGrafter"/>
</dbReference>
<keyword evidence="7 16" id="KW-0851">Voltage-gated channel</keyword>
<feature type="compositionally biased region" description="Basic and acidic residues" evidence="17">
    <location>
        <begin position="51"/>
        <end position="61"/>
    </location>
</feature>
<feature type="compositionally biased region" description="Basic and acidic residues" evidence="17">
    <location>
        <begin position="420"/>
        <end position="438"/>
    </location>
</feature>
<evidence type="ECO:0000256" key="6">
    <source>
        <dbReference type="ARBA" id="ARBA00022737"/>
    </source>
</evidence>
<keyword evidence="14 16" id="KW-0739">Sodium transport</keyword>
<feature type="transmembrane region" description="Helical" evidence="16">
    <location>
        <begin position="1140"/>
        <end position="1166"/>
    </location>
</feature>
<feature type="transmembrane region" description="Helical" evidence="16">
    <location>
        <begin position="622"/>
        <end position="641"/>
    </location>
</feature>
<comment type="similarity">
    <text evidence="16">Belongs to the sodium channel (TC 1.A.1.10) family.</text>
</comment>
<feature type="transmembrane region" description="Helical" evidence="16">
    <location>
        <begin position="194"/>
        <end position="213"/>
    </location>
</feature>
<evidence type="ECO:0000256" key="12">
    <source>
        <dbReference type="ARBA" id="ARBA00023157"/>
    </source>
</evidence>
<dbReference type="Gene3D" id="1.10.238.10">
    <property type="entry name" value="EF-hand"/>
    <property type="match status" value="1"/>
</dbReference>
<feature type="transmembrane region" description="Helical" evidence="16">
    <location>
        <begin position="1562"/>
        <end position="1585"/>
    </location>
</feature>
<keyword evidence="10 16" id="KW-0406">Ion transport</keyword>
<feature type="transmembrane region" description="Helical" evidence="16">
    <location>
        <begin position="1261"/>
        <end position="1285"/>
    </location>
</feature>
<feature type="transmembrane region" description="Helical" evidence="16">
    <location>
        <begin position="1462"/>
        <end position="1487"/>
    </location>
</feature>
<dbReference type="GO" id="GO:0005248">
    <property type="term" value="F:voltage-gated sodium channel activity"/>
    <property type="evidence" value="ECO:0007669"/>
    <property type="project" value="InterPro"/>
</dbReference>
<feature type="transmembrane region" description="Helical" evidence="16">
    <location>
        <begin position="703"/>
        <end position="731"/>
    </location>
</feature>
<feature type="transmembrane region" description="Helical" evidence="16">
    <location>
        <begin position="225"/>
        <end position="246"/>
    </location>
</feature>
<comment type="caution">
    <text evidence="16">Lacks conserved residue(s) required for the propagation of feature annotation.</text>
</comment>
<keyword evidence="6" id="KW-0677">Repeat</keyword>
<accession>Q25377</accession>
<sequence length="1784" mass="202533">MATAKDLEKGDNPKGRFRLFTRETLFEIERRIAERRAQAEDADSDEEENEPELKPNPKFEAGKGLPPSVEDVPSRYQGRPLEDLDEYYHNNKTFCVIGRDRTLYRFSATKAIFLLSPFNPIRRFAIFILVHPIFSLVVILTIVCNCVFMTMKENPLPVSEWIFTGIYTCEALIKLFARGFILEPFTYLRDAWNWLDFVVIGLAYLTEVVDLGNLSALRTFRVLRALKTVAVIPGLKTIVGALLEAVRRLRDVMILTGFMLSIFALIGMQLYQGALRSKCVRNNDENMTDSEYQKYVSIKANWQENFYGSTLVCGNASGPGKCGENYTCLPEIMDNPNFGYTSFDNFAWAMLCAFRLMTQDYWENLYQLVIRAEGPVHALFFILVIFLGSFYLVNLILAIVAMSYDEQQKQDQADAEEEEAERKLEEENRIEEKSKEEMQIQSPSDYSIKSVELPAVTVDSAGKGEIVERMSIQSETGSEVKRKLSVKLSGKSKRESISSGGSECETAKKKNYANNPFLCPSSSATNVVDMKDVMVLKDLIDHASGARSSSVSSSESQPELLKEKLIRIFCAWDCYPPFKTLRGYIGFFIMDAFVDLFITLCIVLNTVFMAIDHYDMQEGLRVALEIGNYVFTAVFAAEAFLKILALAPQTYFKDPWNVFDSFIVFLSLMELGLGGIQGLSVLRSFRLLRVFKLAKSWPTLNMLISIVAGTMGALGNLTLVLGIIVFIFAVMGQQLFGANYEKPECFEDNQVPRWGFRTFLHSFMIVFRVLCGEWIESMWTCMEVAGYACVPFFLLTMIIGNLVVLNLFLALLLSSFGAESLQSSKSDDEPNKLQEAIDRIVRFTHWVKMSLLKCAKYKFKKKPINRPELPKVDINGKEIIGDGHAIIGNGKFGDKIDDAVTPTNQDATKEEKDVDVADGDTKLSESSTRLASEVGDLKSPAGSHASSSLTSLSDGGEEDNLKVQVDGEPEINEVDIVYVKTPDDCLCQFCNRNCNCWGYFQHTDFGKAWWKLRCFMYKVVEHEYFETFIITMILASSLALALEDIHLRKKPILQLVLKYMDKCFTVIFIGEMFIKWFAFGWKKYFTDAWCWLDFLIVAVSIIMLAAESIGMGNLTAFRSMRTLRALRPLRAVSRSEGMRVVVNALIKAVPSIFNVLLVCLVFWLIFSIMGVQLFNGKFHKCVYNFNGTTVPATEVNNRSECEENPMLYKWKNSPINFDNVLNGYLALFQVATFKGWINIMSDATDIRDIGDQPIKENSILMYLYFVLFIIFGSFFTLNLFIGVIIDNFNQQKKGAGGSLEVFMTDDQKKYYKAMKNLQSKKPTKGIPMPGFKIAEWMFHLTTNQKFDVAIMMVILLNMITMAMEHYNMSRTFEDFLKYINMVFIGIFTGECVMKLMGLRFYYFKEPWNIFDFVVVVLSILGIALSDIIKQYFVSPTLLRVVRVFRVGRVLRLVKSAKGIRTLLFSLAVSLPALFNIGLLLFLVMFIYSMFGMSFFMDVGYFDGIDDVFNFQTLIQSMILLFQMSTSAGWDGVLAAIMREPPACQPDLKIFGSKSNNGNCGNYGMAVMFLVTYLVISFLVVINMYIAVILENFSQATEDVQQGLTPDDFDMYYEKWEKFDPKATQYIALSELSDFVDFLEEPLQLPKPNHFMLVRLDIPICEGERVHCVDILAALTKNYLGTLDDASAEGGAQPEAEKLDYNPISSTLRRQKEHFAARIIQRAWRRYRANRPHSSLPPPPSYEESCKRQDEITQEPNDKSPTGSATEVQTEVKTVELYPESGVVA</sequence>
<feature type="region of interest" description="Disordered" evidence="17">
    <location>
        <begin position="1729"/>
        <end position="1784"/>
    </location>
</feature>
<feature type="transmembrane region" description="Helical" evidence="16">
    <location>
        <begin position="584"/>
        <end position="610"/>
    </location>
</feature>
<dbReference type="InterPro" id="IPR043203">
    <property type="entry name" value="VGCC_Ca_Na"/>
</dbReference>
<keyword evidence="12" id="KW-1015">Disulfide bond</keyword>
<dbReference type="InterPro" id="IPR005821">
    <property type="entry name" value="Ion_trans_dom"/>
</dbReference>
<dbReference type="SUPFAM" id="SSF81324">
    <property type="entry name" value="Voltage-gated potassium channels"/>
    <property type="match status" value="4"/>
</dbReference>
<dbReference type="FunFam" id="1.20.120.350:FF:000023">
    <property type="entry name" value="Sodium channel protein"/>
    <property type="match status" value="1"/>
</dbReference>
<feature type="compositionally biased region" description="Acidic residues" evidence="17">
    <location>
        <begin position="40"/>
        <end position="50"/>
    </location>
</feature>
<dbReference type="Pfam" id="PF24609">
    <property type="entry name" value="IQ_SCN5A_C"/>
    <property type="match status" value="1"/>
</dbReference>
<dbReference type="FunFam" id="1.20.120.350:FF:000019">
    <property type="entry name" value="Sodium channel protein"/>
    <property type="match status" value="1"/>
</dbReference>
<evidence type="ECO:0000256" key="13">
    <source>
        <dbReference type="ARBA" id="ARBA00023180"/>
    </source>
</evidence>
<reference evidence="21" key="1">
    <citation type="journal article" date="1993" name="Proc. Natl. Acad. Sci. U.S.A.">
        <title>Amino acid sequence of a putative sodium channel expressed in the giant axon of the squid Loligo opalescens.</title>
        <authorList>
            <person name="Rosenthal J.J."/>
            <person name="Gilly W.F."/>
        </authorList>
    </citation>
    <scope>NUCLEOTIDE SEQUENCE</scope>
    <source>
        <tissue evidence="21">Stellate ganglia</tissue>
    </source>
</reference>
<organism evidence="21">
    <name type="scientific">Doryteuthis opalescens</name>
    <name type="common">California market squid</name>
    <name type="synonym">Loligo opalescens</name>
    <dbReference type="NCBI Taxonomy" id="1051066"/>
    <lineage>
        <taxon>Eukaryota</taxon>
        <taxon>Metazoa</taxon>
        <taxon>Spiralia</taxon>
        <taxon>Lophotrochozoa</taxon>
        <taxon>Mollusca</taxon>
        <taxon>Cephalopoda</taxon>
        <taxon>Coleoidea</taxon>
        <taxon>Decapodiformes</taxon>
        <taxon>Myopsida</taxon>
        <taxon>Loliginidae</taxon>
        <taxon>Doryteuthis</taxon>
    </lineage>
</organism>
<feature type="transmembrane region" description="Helical" evidence="16">
    <location>
        <begin position="1346"/>
        <end position="1363"/>
    </location>
</feature>
<protein>
    <recommendedName>
        <fullName evidence="16">Sodium channel protein</fullName>
    </recommendedName>
</protein>
<dbReference type="InterPro" id="IPR058542">
    <property type="entry name" value="IQ_SCN5A_C"/>
</dbReference>
<dbReference type="GO" id="GO:0001518">
    <property type="term" value="C:voltage-gated sodium channel complex"/>
    <property type="evidence" value="ECO:0007669"/>
    <property type="project" value="UniProtKB-UniRule"/>
</dbReference>
<dbReference type="CDD" id="cd13433">
    <property type="entry name" value="Na_channel_gate"/>
    <property type="match status" value="1"/>
</dbReference>
<feature type="transmembrane region" description="Helical" evidence="16">
    <location>
        <begin position="1063"/>
        <end position="1082"/>
    </location>
</feature>
<comment type="subcellular location">
    <subcellularLocation>
        <location evidence="1 16">Cell membrane</location>
        <topology evidence="1 16">Multi-pass membrane protein</topology>
    </subcellularLocation>
</comment>
<keyword evidence="5 16" id="KW-0812">Transmembrane</keyword>
<evidence type="ECO:0000259" key="18">
    <source>
        <dbReference type="Pfam" id="PF00520"/>
    </source>
</evidence>
<feature type="transmembrane region" description="Helical" evidence="16">
    <location>
        <begin position="124"/>
        <end position="149"/>
    </location>
</feature>
<dbReference type="InterPro" id="IPR044564">
    <property type="entry name" value="Na_chnl_inactivation_gate"/>
</dbReference>
<dbReference type="PIR" id="T43167">
    <property type="entry name" value="T43167"/>
</dbReference>
<feature type="transmembrane region" description="Helical" evidence="16">
    <location>
        <begin position="792"/>
        <end position="816"/>
    </location>
</feature>
<evidence type="ECO:0000256" key="15">
    <source>
        <dbReference type="ARBA" id="ARBA00023303"/>
    </source>
</evidence>
<feature type="domain" description="Ion transport" evidence="18">
    <location>
        <begin position="131"/>
        <end position="411"/>
    </location>
</feature>
<dbReference type="Gene3D" id="1.20.120.350">
    <property type="entry name" value="Voltage-gated potassium channels. Chain C"/>
    <property type="match status" value="4"/>
</dbReference>
<feature type="region of interest" description="Disordered" evidence="17">
    <location>
        <begin position="36"/>
        <end position="73"/>
    </location>
</feature>
<keyword evidence="9 16" id="KW-0915">Sodium</keyword>
<evidence type="ECO:0000256" key="16">
    <source>
        <dbReference type="RuleBase" id="RU361132"/>
    </source>
</evidence>
<feature type="region of interest" description="Disordered" evidence="17">
    <location>
        <begin position="410"/>
        <end position="438"/>
    </location>
</feature>
<dbReference type="Pfam" id="PF06512">
    <property type="entry name" value="Na_trans_assoc"/>
    <property type="match status" value="1"/>
</dbReference>
<feature type="domain" description="Sodium ion transport-associated" evidence="19">
    <location>
        <begin position="827"/>
        <end position="1015"/>
    </location>
</feature>
<dbReference type="Gene3D" id="1.10.287.70">
    <property type="match status" value="4"/>
</dbReference>
<feature type="transmembrane region" description="Helical" evidence="16">
    <location>
        <begin position="161"/>
        <end position="182"/>
    </location>
</feature>
<dbReference type="FunFam" id="1.20.120.350:FF:000036">
    <property type="entry name" value="Voltage-dependent sodium channel SCN10A"/>
    <property type="match status" value="1"/>
</dbReference>
<dbReference type="EMBL" id="L19979">
    <property type="protein sequence ID" value="AAA16202.1"/>
    <property type="molecule type" value="mRNA"/>
</dbReference>
<evidence type="ECO:0000256" key="5">
    <source>
        <dbReference type="ARBA" id="ARBA00022692"/>
    </source>
</evidence>
<feature type="transmembrane region" description="Helical" evidence="16">
    <location>
        <begin position="378"/>
        <end position="404"/>
    </location>
</feature>
<feature type="domain" description="Ion transport" evidence="18">
    <location>
        <begin position="1022"/>
        <end position="1293"/>
    </location>
</feature>
<dbReference type="InterPro" id="IPR010526">
    <property type="entry name" value="Na_trans_assoc_dom"/>
</dbReference>
<dbReference type="InterPro" id="IPR027359">
    <property type="entry name" value="Volt_channel_dom_sf"/>
</dbReference>
<evidence type="ECO:0000256" key="7">
    <source>
        <dbReference type="ARBA" id="ARBA00022882"/>
    </source>
</evidence>
<dbReference type="Gene3D" id="1.20.5.1190">
    <property type="entry name" value="iswi atpase"/>
    <property type="match status" value="1"/>
</dbReference>
<feature type="transmembrane region" description="Helical" evidence="16">
    <location>
        <begin position="1024"/>
        <end position="1042"/>
    </location>
</feature>
<dbReference type="PRINTS" id="PR00170">
    <property type="entry name" value="NACHANNEL"/>
</dbReference>
<keyword evidence="11 16" id="KW-0472">Membrane</keyword>
<keyword evidence="13" id="KW-0325">Glycoprotein</keyword>
<evidence type="ECO:0000256" key="9">
    <source>
        <dbReference type="ARBA" id="ARBA00023053"/>
    </source>
</evidence>
<evidence type="ECO:0000256" key="4">
    <source>
        <dbReference type="ARBA" id="ARBA00022475"/>
    </source>
</evidence>
<dbReference type="PANTHER" id="PTHR10037:SF288">
    <property type="entry name" value="SODIUM CHANNEL PROTEIN PARA"/>
    <property type="match status" value="1"/>
</dbReference>
<feature type="domain" description="Ion transport" evidence="18">
    <location>
        <begin position="593"/>
        <end position="820"/>
    </location>
</feature>
<evidence type="ECO:0000256" key="14">
    <source>
        <dbReference type="ARBA" id="ARBA00023201"/>
    </source>
</evidence>
<dbReference type="InterPro" id="IPR001696">
    <property type="entry name" value="Na_channel_asu"/>
</dbReference>
<dbReference type="GO" id="GO:0086010">
    <property type="term" value="P:membrane depolarization during action potential"/>
    <property type="evidence" value="ECO:0007669"/>
    <property type="project" value="TreeGrafter"/>
</dbReference>
<name>Q25377_DOROP</name>
<evidence type="ECO:0000259" key="19">
    <source>
        <dbReference type="Pfam" id="PF06512"/>
    </source>
</evidence>
<proteinExistence type="evidence at transcript level"/>
<dbReference type="FunFam" id="1.20.120.350:FF:000026">
    <property type="entry name" value="Sodium channel protein"/>
    <property type="match status" value="1"/>
</dbReference>
<feature type="compositionally biased region" description="Low complexity" evidence="17">
    <location>
        <begin position="939"/>
        <end position="953"/>
    </location>
</feature>
<feature type="region of interest" description="Disordered" evidence="17">
    <location>
        <begin position="897"/>
        <end position="960"/>
    </location>
</feature>
<evidence type="ECO:0000256" key="2">
    <source>
        <dbReference type="ARBA" id="ARBA00022448"/>
    </source>
</evidence>